<evidence type="ECO:0000256" key="4">
    <source>
        <dbReference type="ARBA" id="ARBA00022737"/>
    </source>
</evidence>
<dbReference type="InterPro" id="IPR051179">
    <property type="entry name" value="WD_repeat_multifunction"/>
</dbReference>
<comment type="subcellular location">
    <subcellularLocation>
        <location evidence="1">Cytoplasm</location>
    </subcellularLocation>
</comment>
<accession>A0A7S0YLM4</accession>
<sequence length="397" mass="42145">MSEQYEDGPEFVDGEVLEDLTGQDSEYGAEPDGDEDDEDMNETPPEDDSIHCFEGHEDAVVSVAWANNELVASGGCDNNAYIWRVGQDAYEATSGSMGTFELKGHTDTVVSLAFNFNGNLLATGGMDGLCKIWDATNGKLLQTLEGSGGAIEWVTWHPKGNVVLAGTEDMLSYMWMAATGQEMQIFSGHSGVVSAGTFTPDGKTVVTVGGEDDCSLRAWNPKTGVCTTHIKGNNFHREAITCVAISKDSEAAITGGVDGGVCISNVSTGRILGQLSGHENSVESVGFCADLPLAASADVDGKLLVWDCGSLQLRGTCEHPTSITRMVLHPKQPLAFTACLDGVLRIWDLRTAKCLKEMTGHVDAIQDLALSPDGQFVLTGGDDNACRVFSVNSSKSD</sequence>
<dbReference type="EMBL" id="HBFM01027846">
    <property type="protein sequence ID" value="CAD8785814.1"/>
    <property type="molecule type" value="Transcribed_RNA"/>
</dbReference>
<proteinExistence type="predicted"/>
<dbReference type="PROSITE" id="PS00678">
    <property type="entry name" value="WD_REPEATS_1"/>
    <property type="match status" value="2"/>
</dbReference>
<feature type="repeat" description="WD" evidence="5">
    <location>
        <begin position="275"/>
        <end position="307"/>
    </location>
</feature>
<feature type="repeat" description="WD" evidence="5">
    <location>
        <begin position="358"/>
        <end position="397"/>
    </location>
</feature>
<evidence type="ECO:0008006" key="8">
    <source>
        <dbReference type="Google" id="ProtNLM"/>
    </source>
</evidence>
<dbReference type="PANTHER" id="PTHR19857:SF8">
    <property type="entry name" value="ANGIO-ASSOCIATED MIGRATORY CELL PROTEIN"/>
    <property type="match status" value="1"/>
</dbReference>
<dbReference type="Gene3D" id="2.130.10.10">
    <property type="entry name" value="YVTN repeat-like/Quinoprotein amine dehydrogenase"/>
    <property type="match status" value="1"/>
</dbReference>
<evidence type="ECO:0000256" key="2">
    <source>
        <dbReference type="ARBA" id="ARBA00022490"/>
    </source>
</evidence>
<dbReference type="CDD" id="cd00200">
    <property type="entry name" value="WD40"/>
    <property type="match status" value="1"/>
</dbReference>
<dbReference type="PROSITE" id="PS50294">
    <property type="entry name" value="WD_REPEATS_REGION"/>
    <property type="match status" value="4"/>
</dbReference>
<keyword evidence="3 5" id="KW-0853">WD repeat</keyword>
<feature type="region of interest" description="Disordered" evidence="6">
    <location>
        <begin position="1"/>
        <end position="51"/>
    </location>
</feature>
<protein>
    <recommendedName>
        <fullName evidence="8">Anaphase-promoting complex subunit 4 WD40 domain-containing protein</fullName>
    </recommendedName>
</protein>
<dbReference type="FunFam" id="2.130.10.10:FF:000074">
    <property type="entry name" value="Angio-associated migratory cell protein-like protein"/>
    <property type="match status" value="1"/>
</dbReference>
<dbReference type="SMART" id="SM00320">
    <property type="entry name" value="WD40"/>
    <property type="match status" value="8"/>
</dbReference>
<evidence type="ECO:0000256" key="6">
    <source>
        <dbReference type="SAM" id="MobiDB-lite"/>
    </source>
</evidence>
<feature type="repeat" description="WD" evidence="5">
    <location>
        <begin position="316"/>
        <end position="357"/>
    </location>
</feature>
<dbReference type="GO" id="GO:0005737">
    <property type="term" value="C:cytoplasm"/>
    <property type="evidence" value="ECO:0007669"/>
    <property type="project" value="UniProtKB-SubCell"/>
</dbReference>
<dbReference type="AlphaFoldDB" id="A0A7S0YLM4"/>
<dbReference type="Pfam" id="PF00400">
    <property type="entry name" value="WD40"/>
    <property type="match status" value="8"/>
</dbReference>
<evidence type="ECO:0000256" key="1">
    <source>
        <dbReference type="ARBA" id="ARBA00004496"/>
    </source>
</evidence>
<gene>
    <name evidence="7" type="ORF">PPAR00522_LOCUS18026</name>
</gene>
<evidence type="ECO:0000313" key="7">
    <source>
        <dbReference type="EMBL" id="CAD8785814.1"/>
    </source>
</evidence>
<dbReference type="InterPro" id="IPR011047">
    <property type="entry name" value="Quinoprotein_ADH-like_sf"/>
</dbReference>
<dbReference type="PANTHER" id="PTHR19857">
    <property type="entry name" value="MITOCHONDRIAL DIVISION PROTEIN 1-RELATED"/>
    <property type="match status" value="1"/>
</dbReference>
<feature type="compositionally biased region" description="Acidic residues" evidence="6">
    <location>
        <begin position="1"/>
        <end position="18"/>
    </location>
</feature>
<dbReference type="InterPro" id="IPR001680">
    <property type="entry name" value="WD40_rpt"/>
</dbReference>
<dbReference type="PROSITE" id="PS50082">
    <property type="entry name" value="WD_REPEATS_2"/>
    <property type="match status" value="6"/>
</dbReference>
<evidence type="ECO:0000256" key="5">
    <source>
        <dbReference type="PROSITE-ProRule" id="PRU00221"/>
    </source>
</evidence>
<dbReference type="SUPFAM" id="SSF50998">
    <property type="entry name" value="Quinoprotein alcohol dehydrogenase-like"/>
    <property type="match status" value="1"/>
</dbReference>
<feature type="repeat" description="WD" evidence="5">
    <location>
        <begin position="102"/>
        <end position="143"/>
    </location>
</feature>
<evidence type="ECO:0000256" key="3">
    <source>
        <dbReference type="ARBA" id="ARBA00022574"/>
    </source>
</evidence>
<keyword evidence="2" id="KW-0963">Cytoplasm</keyword>
<dbReference type="InterPro" id="IPR015943">
    <property type="entry name" value="WD40/YVTN_repeat-like_dom_sf"/>
</dbReference>
<feature type="compositionally biased region" description="Acidic residues" evidence="6">
    <location>
        <begin position="27"/>
        <end position="47"/>
    </location>
</feature>
<keyword evidence="4" id="KW-0677">Repeat</keyword>
<dbReference type="InterPro" id="IPR019775">
    <property type="entry name" value="WD40_repeat_CS"/>
</dbReference>
<feature type="repeat" description="WD" evidence="5">
    <location>
        <begin position="144"/>
        <end position="185"/>
    </location>
</feature>
<reference evidence="7" key="1">
    <citation type="submission" date="2021-01" db="EMBL/GenBank/DDBJ databases">
        <authorList>
            <person name="Corre E."/>
            <person name="Pelletier E."/>
            <person name="Niang G."/>
            <person name="Scheremetjew M."/>
            <person name="Finn R."/>
            <person name="Kale V."/>
            <person name="Holt S."/>
            <person name="Cochrane G."/>
            <person name="Meng A."/>
            <person name="Brown T."/>
            <person name="Cohen L."/>
        </authorList>
    </citation>
    <scope>NUCLEOTIDE SEQUENCE</scope>
    <source>
        <strain evidence="7">SAG 63-3</strain>
    </source>
</reference>
<name>A0A7S0YLM4_9CHLO</name>
<organism evidence="7">
    <name type="scientific">Polytomella parva</name>
    <dbReference type="NCBI Taxonomy" id="51329"/>
    <lineage>
        <taxon>Eukaryota</taxon>
        <taxon>Viridiplantae</taxon>
        <taxon>Chlorophyta</taxon>
        <taxon>core chlorophytes</taxon>
        <taxon>Chlorophyceae</taxon>
        <taxon>CS clade</taxon>
        <taxon>Chlamydomonadales</taxon>
        <taxon>Chlamydomonadaceae</taxon>
        <taxon>Polytomella</taxon>
    </lineage>
</organism>
<feature type="repeat" description="WD" evidence="5">
    <location>
        <begin position="53"/>
        <end position="93"/>
    </location>
</feature>